<dbReference type="InterPro" id="IPR011006">
    <property type="entry name" value="CheY-like_superfamily"/>
</dbReference>
<dbReference type="PANTHER" id="PTHR48111:SF1">
    <property type="entry name" value="TWO-COMPONENT RESPONSE REGULATOR ORR33"/>
    <property type="match status" value="1"/>
</dbReference>
<dbReference type="GO" id="GO:0000976">
    <property type="term" value="F:transcription cis-regulatory region binding"/>
    <property type="evidence" value="ECO:0007669"/>
    <property type="project" value="TreeGrafter"/>
</dbReference>
<keyword evidence="5" id="KW-0804">Transcription</keyword>
<dbReference type="PROSITE" id="PS50110">
    <property type="entry name" value="RESPONSE_REGULATORY"/>
    <property type="match status" value="1"/>
</dbReference>
<dbReference type="OrthoDB" id="9804747at2"/>
<dbReference type="Pfam" id="PF00072">
    <property type="entry name" value="Response_reg"/>
    <property type="match status" value="1"/>
</dbReference>
<dbReference type="InterPro" id="IPR001789">
    <property type="entry name" value="Sig_transdc_resp-reg_receiver"/>
</dbReference>
<dbReference type="GO" id="GO:0032993">
    <property type="term" value="C:protein-DNA complex"/>
    <property type="evidence" value="ECO:0007669"/>
    <property type="project" value="TreeGrafter"/>
</dbReference>
<reference evidence="9" key="1">
    <citation type="journal article" date="2017" name="Environ. Microbiol. Rep.">
        <title>Genetic Diversity of Marine Anaerobic Ammonium-Oxidizing Bacteria as Revealed by Genomic and Proteomic Analyses of 'Candidatus Scalindua japonica'.</title>
        <authorList>
            <person name="Oshiki M."/>
            <person name="Mizuto K."/>
            <person name="Kimura Z."/>
            <person name="Kindaichi T."/>
            <person name="Satoh H."/>
            <person name="Okabe S."/>
        </authorList>
    </citation>
    <scope>NUCLEOTIDE SEQUENCE [LARGE SCALE GENOMIC DNA]</scope>
    <source>
        <strain evidence="9">husup-a2</strain>
    </source>
</reference>
<protein>
    <submittedName>
        <fullName evidence="8">Histidine kinase</fullName>
    </submittedName>
</protein>
<dbReference type="AlphaFoldDB" id="A0A286TVZ7"/>
<proteinExistence type="predicted"/>
<dbReference type="GO" id="GO:0000156">
    <property type="term" value="F:phosphorelay response regulator activity"/>
    <property type="evidence" value="ECO:0007669"/>
    <property type="project" value="TreeGrafter"/>
</dbReference>
<sequence length="196" mass="22052">MKGHNQYRSEVEIIKDAQVNITDANTNNDKTLISLLRHEISQLKATNASLNVKLQSLREKHLPHVFLVEDDYDTSQIIAEILHDDYNVIDAGNGIEALSILRKVGNAGSSVKKIDTILLDINLPGMCGFTLCHEVKKKMKLNIPIIVCTARNTKKDVIRAISSGANDYIIKPFQEKTLVSKVNKWTKVNKRLHIKL</sequence>
<evidence type="ECO:0000256" key="6">
    <source>
        <dbReference type="PROSITE-ProRule" id="PRU00169"/>
    </source>
</evidence>
<evidence type="ECO:0000259" key="7">
    <source>
        <dbReference type="PROSITE" id="PS50110"/>
    </source>
</evidence>
<dbReference type="SUPFAM" id="SSF52172">
    <property type="entry name" value="CheY-like"/>
    <property type="match status" value="1"/>
</dbReference>
<evidence type="ECO:0000313" key="8">
    <source>
        <dbReference type="EMBL" id="GAX60076.1"/>
    </source>
</evidence>
<keyword evidence="3" id="KW-0805">Transcription regulation</keyword>
<feature type="domain" description="Response regulatory" evidence="7">
    <location>
        <begin position="64"/>
        <end position="186"/>
    </location>
</feature>
<comment type="caution">
    <text evidence="8">The sequence shown here is derived from an EMBL/GenBank/DDBJ whole genome shotgun (WGS) entry which is preliminary data.</text>
</comment>
<evidence type="ECO:0000256" key="1">
    <source>
        <dbReference type="ARBA" id="ARBA00022553"/>
    </source>
</evidence>
<evidence type="ECO:0000256" key="4">
    <source>
        <dbReference type="ARBA" id="ARBA00023125"/>
    </source>
</evidence>
<gene>
    <name evidence="8" type="ORF">SCALIN_C05_0161</name>
</gene>
<evidence type="ECO:0000256" key="3">
    <source>
        <dbReference type="ARBA" id="ARBA00023015"/>
    </source>
</evidence>
<dbReference type="GO" id="GO:0005829">
    <property type="term" value="C:cytosol"/>
    <property type="evidence" value="ECO:0007669"/>
    <property type="project" value="TreeGrafter"/>
</dbReference>
<accession>A0A286TVZ7</accession>
<dbReference type="PANTHER" id="PTHR48111">
    <property type="entry name" value="REGULATOR OF RPOS"/>
    <property type="match status" value="1"/>
</dbReference>
<organism evidence="8 9">
    <name type="scientific">Candidatus Scalindua japonica</name>
    <dbReference type="NCBI Taxonomy" id="1284222"/>
    <lineage>
        <taxon>Bacteria</taxon>
        <taxon>Pseudomonadati</taxon>
        <taxon>Planctomycetota</taxon>
        <taxon>Candidatus Brocadiia</taxon>
        <taxon>Candidatus Brocadiales</taxon>
        <taxon>Candidatus Scalinduaceae</taxon>
        <taxon>Candidatus Scalindua</taxon>
    </lineage>
</organism>
<keyword evidence="9" id="KW-1185">Reference proteome</keyword>
<dbReference type="EMBL" id="BAOS01000005">
    <property type="protein sequence ID" value="GAX60076.1"/>
    <property type="molecule type" value="Genomic_DNA"/>
</dbReference>
<evidence type="ECO:0000256" key="2">
    <source>
        <dbReference type="ARBA" id="ARBA00023012"/>
    </source>
</evidence>
<dbReference type="RefSeq" id="WP_096893318.1">
    <property type="nucleotide sequence ID" value="NZ_BAOS01000005.1"/>
</dbReference>
<keyword evidence="4" id="KW-0238">DNA-binding</keyword>
<keyword evidence="8" id="KW-0808">Transferase</keyword>
<evidence type="ECO:0000256" key="5">
    <source>
        <dbReference type="ARBA" id="ARBA00023163"/>
    </source>
</evidence>
<keyword evidence="2" id="KW-0902">Two-component regulatory system</keyword>
<keyword evidence="1 6" id="KW-0597">Phosphoprotein</keyword>
<dbReference type="SMART" id="SM00448">
    <property type="entry name" value="REC"/>
    <property type="match status" value="1"/>
</dbReference>
<keyword evidence="8" id="KW-0418">Kinase</keyword>
<name>A0A286TVZ7_9BACT</name>
<dbReference type="GO" id="GO:0016301">
    <property type="term" value="F:kinase activity"/>
    <property type="evidence" value="ECO:0007669"/>
    <property type="project" value="UniProtKB-KW"/>
</dbReference>
<dbReference type="Proteomes" id="UP000218542">
    <property type="component" value="Unassembled WGS sequence"/>
</dbReference>
<dbReference type="GO" id="GO:0006355">
    <property type="term" value="P:regulation of DNA-templated transcription"/>
    <property type="evidence" value="ECO:0007669"/>
    <property type="project" value="TreeGrafter"/>
</dbReference>
<dbReference type="InterPro" id="IPR039420">
    <property type="entry name" value="WalR-like"/>
</dbReference>
<dbReference type="Gene3D" id="3.40.50.2300">
    <property type="match status" value="1"/>
</dbReference>
<feature type="modified residue" description="4-aspartylphosphate" evidence="6">
    <location>
        <position position="120"/>
    </location>
</feature>
<evidence type="ECO:0000313" key="9">
    <source>
        <dbReference type="Proteomes" id="UP000218542"/>
    </source>
</evidence>
<dbReference type="CDD" id="cd17574">
    <property type="entry name" value="REC_OmpR"/>
    <property type="match status" value="1"/>
</dbReference>